<dbReference type="InterPro" id="IPR049730">
    <property type="entry name" value="SNF2/RAD54-like_C"/>
</dbReference>
<dbReference type="GO" id="GO:0006793">
    <property type="term" value="P:phosphorus metabolic process"/>
    <property type="evidence" value="ECO:0007669"/>
    <property type="project" value="UniProtKB-ARBA"/>
</dbReference>
<protein>
    <submittedName>
        <fullName evidence="5">Helicase domain protein</fullName>
    </submittedName>
</protein>
<dbReference type="SMART" id="SM00487">
    <property type="entry name" value="DEXDc"/>
    <property type="match status" value="1"/>
</dbReference>
<dbReference type="EMBL" id="CAKP01000082">
    <property type="protein sequence ID" value="CCJ33587.1"/>
    <property type="molecule type" value="Genomic_DNA"/>
</dbReference>
<dbReference type="InterPro" id="IPR001650">
    <property type="entry name" value="Helicase_C-like"/>
</dbReference>
<dbReference type="Gene3D" id="3.40.50.10810">
    <property type="entry name" value="Tandem AAA-ATPase domain"/>
    <property type="match status" value="2"/>
</dbReference>
<keyword evidence="5" id="KW-0347">Helicase</keyword>
<dbReference type="InterPro" id="IPR001736">
    <property type="entry name" value="PLipase_D/transphosphatidylase"/>
</dbReference>
<dbReference type="GO" id="GO:0004386">
    <property type="term" value="F:helicase activity"/>
    <property type="evidence" value="ECO:0007669"/>
    <property type="project" value="UniProtKB-KW"/>
</dbReference>
<dbReference type="eggNOG" id="COG3886">
    <property type="taxonomic scope" value="Bacteria"/>
</dbReference>
<gene>
    <name evidence="5" type="ORF">CAAU_1503</name>
</gene>
<dbReference type="PROSITE" id="PS51194">
    <property type="entry name" value="HELICASE_CTER"/>
    <property type="match status" value="1"/>
</dbReference>
<dbReference type="InterPro" id="IPR014001">
    <property type="entry name" value="Helicase_ATP-bd"/>
</dbReference>
<dbReference type="STRING" id="857293.CAAU_1503"/>
<dbReference type="PROSITE" id="PS50035">
    <property type="entry name" value="PLD"/>
    <property type="match status" value="1"/>
</dbReference>
<sequence>MGTNIPEIIDNREHFLKDTINKLLKYATNVEMATGYFYISGFDLVKENINDNCKINVVIGDETDRITAEEIAEGYNLRKKYYIKNEIEKDIKYLNDDQKINVYELSELIKQGKIDFKIYVKDKFHSKAYIFDVLYNGEMQESYAIVGSSNFSKRGLGDGNLANTELNAVLRQPSQVEKVKEWFKRIWNEAEDFNEDLLRIIDENITVEKLDYSPFDILLKTLYEFYKDNNFLNKDIKFNLDDLAEFQKFAVKRALQILENYNGVIIADSVGLGKTYIAKGLLRYFINNRMNALIFCPASLKSNWEVVIDEFQIPIKIVSQESIGRDGVEQKDFENVQVIIIDEAHNFRNETANRYKELIKVIMDKKVIQLTATPINNSIKDLYNLLVLFLKDDEFKNKLGIKSIYEVFRDYEGNKNKIMDILNEVMIRRSRTFIKKKYGNKLNYEGKEFKFPKRHLFKINYNIAHVYGYNIFEEISKILQNLNLPIITREKLTEKQEAFTKALMKTIFLKRFESSIEAFRISIEKQKKYCELVLRGIEKGYLLCKKDILANLNSEDFDIEDENIKIDISQYNADIDKLKELFEKDYESFDFILQKIRNIDADKDMKLQTLINFINEKLRGKKVLIFTEFSDTARYLYKNLLDTDFGIVEEIDSENSKSGRKEKIISRFSPSFNPRLDNDDKEIDILISTDVLSEGQNLQDCNIIINYDLTWNPVRIIQREGRIDRITTKFDDIYIYNFMPDDKLDEILNLVERLEKKINYINETVGNENKIISEDKRINDLTFNDNIEKLRELAKCNDSNILDELEEERESIIPSEEYMLEDYNEFIIQNDSIRNYVKALKDGIFSIVRSDKNKGVFMFFKVGSENYLLFYDIITNQIISNKSLVYSIISNGKKIRWKPLKLNINWDIEGILKEGEKYVENIQNNLRQVRASIKEIDPIQRKIMERIEDMLGDIKFRSRIKPEQRLRRKKIMQPLHKGTLMKLKELNIDNLTDEEFLDKLDEILSYVEIDKNNEDINNKEIRLICYEIFV</sequence>
<dbReference type="CDD" id="cd09178">
    <property type="entry name" value="PLDc_N_Snf2_like"/>
    <property type="match status" value="1"/>
</dbReference>
<keyword evidence="5" id="KW-0067">ATP-binding</keyword>
<name>I7LJB7_9CLOT</name>
<dbReference type="PROSITE" id="PS51192">
    <property type="entry name" value="HELICASE_ATP_BIND_1"/>
    <property type="match status" value="1"/>
</dbReference>
<dbReference type="PANTHER" id="PTHR45766">
    <property type="entry name" value="DNA ANNEALING HELICASE AND ENDONUCLEASE ZRANB3 FAMILY MEMBER"/>
    <property type="match status" value="1"/>
</dbReference>
<accession>I7LJB7</accession>
<dbReference type="OrthoDB" id="9814088at2"/>
<evidence type="ECO:0000259" key="4">
    <source>
        <dbReference type="PROSITE" id="PS51194"/>
    </source>
</evidence>
<dbReference type="eggNOG" id="COG0553">
    <property type="taxonomic scope" value="Bacteria"/>
</dbReference>
<dbReference type="SUPFAM" id="SSF56024">
    <property type="entry name" value="Phospholipase D/nuclease"/>
    <property type="match status" value="1"/>
</dbReference>
<dbReference type="InterPro" id="IPR038718">
    <property type="entry name" value="SNF2-like_sf"/>
</dbReference>
<dbReference type="Gene3D" id="3.30.870.10">
    <property type="entry name" value="Endonuclease Chain A"/>
    <property type="match status" value="1"/>
</dbReference>
<dbReference type="Pfam" id="PF13091">
    <property type="entry name" value="PLDc_2"/>
    <property type="match status" value="1"/>
</dbReference>
<evidence type="ECO:0000313" key="6">
    <source>
        <dbReference type="Proteomes" id="UP000007652"/>
    </source>
</evidence>
<evidence type="ECO:0000313" key="5">
    <source>
        <dbReference type="EMBL" id="CCJ33587.1"/>
    </source>
</evidence>
<reference evidence="5 6" key="1">
    <citation type="journal article" date="2011" name="J. Bacteriol.">
        <title>Draft genome sequence of Caloramator australicus strain RC3T, a thermoanaerobe from the Great Artesian Basin of Australia.</title>
        <authorList>
            <person name="Ogg C.D."/>
            <person name="Patel B.K.C."/>
        </authorList>
    </citation>
    <scope>NUCLEOTIDE SEQUENCE [LARGE SCALE GENOMIC DNA]</scope>
    <source>
        <strain evidence="5 6">RC3</strain>
    </source>
</reference>
<evidence type="ECO:0000259" key="3">
    <source>
        <dbReference type="PROSITE" id="PS51192"/>
    </source>
</evidence>
<feature type="domain" description="Helicase ATP-binding" evidence="3">
    <location>
        <begin position="255"/>
        <end position="392"/>
    </location>
</feature>
<dbReference type="PANTHER" id="PTHR45766:SF6">
    <property type="entry name" value="SWI_SNF-RELATED MATRIX-ASSOCIATED ACTIN-DEPENDENT REGULATOR OF CHROMATIN SUBFAMILY A-LIKE PROTEIN 1"/>
    <property type="match status" value="1"/>
</dbReference>
<dbReference type="AlphaFoldDB" id="I7LJB7"/>
<dbReference type="InterPro" id="IPR027417">
    <property type="entry name" value="P-loop_NTPase"/>
</dbReference>
<dbReference type="CDD" id="cd18793">
    <property type="entry name" value="SF2_C_SNF"/>
    <property type="match status" value="1"/>
</dbReference>
<organism evidence="5 6">
    <name type="scientific">Caloramator australicus RC3</name>
    <dbReference type="NCBI Taxonomy" id="857293"/>
    <lineage>
        <taxon>Bacteria</taxon>
        <taxon>Bacillati</taxon>
        <taxon>Bacillota</taxon>
        <taxon>Clostridia</taxon>
        <taxon>Eubacteriales</taxon>
        <taxon>Clostridiaceae</taxon>
        <taxon>Caloramator</taxon>
    </lineage>
</organism>
<feature type="domain" description="Helicase C-terminal" evidence="4">
    <location>
        <begin position="606"/>
        <end position="772"/>
    </location>
</feature>
<dbReference type="Pfam" id="PF00271">
    <property type="entry name" value="Helicase_C"/>
    <property type="match status" value="1"/>
</dbReference>
<keyword evidence="5" id="KW-0547">Nucleotide-binding</keyword>
<dbReference type="SMART" id="SM00490">
    <property type="entry name" value="HELICc"/>
    <property type="match status" value="1"/>
</dbReference>
<dbReference type="RefSeq" id="WP_008908851.1">
    <property type="nucleotide sequence ID" value="NZ_CAKP01000082.1"/>
</dbReference>
<dbReference type="GO" id="GO:0016787">
    <property type="term" value="F:hydrolase activity"/>
    <property type="evidence" value="ECO:0007669"/>
    <property type="project" value="UniProtKB-KW"/>
</dbReference>
<dbReference type="InterPro" id="IPR000330">
    <property type="entry name" value="SNF2_N"/>
</dbReference>
<dbReference type="Proteomes" id="UP000007652">
    <property type="component" value="Unassembled WGS sequence"/>
</dbReference>
<evidence type="ECO:0000259" key="2">
    <source>
        <dbReference type="PROSITE" id="PS50035"/>
    </source>
</evidence>
<comment type="caution">
    <text evidence="5">The sequence shown here is derived from an EMBL/GenBank/DDBJ whole genome shotgun (WGS) entry which is preliminary data.</text>
</comment>
<dbReference type="GO" id="GO:0005524">
    <property type="term" value="F:ATP binding"/>
    <property type="evidence" value="ECO:0007669"/>
    <property type="project" value="InterPro"/>
</dbReference>
<dbReference type="Gene3D" id="3.40.50.300">
    <property type="entry name" value="P-loop containing nucleotide triphosphate hydrolases"/>
    <property type="match status" value="1"/>
</dbReference>
<dbReference type="InterPro" id="IPR025202">
    <property type="entry name" value="PLD-like_dom"/>
</dbReference>
<keyword evidence="6" id="KW-1185">Reference proteome</keyword>
<dbReference type="SUPFAM" id="SSF52540">
    <property type="entry name" value="P-loop containing nucleoside triphosphate hydrolases"/>
    <property type="match status" value="2"/>
</dbReference>
<proteinExistence type="predicted"/>
<keyword evidence="1" id="KW-0378">Hydrolase</keyword>
<dbReference type="Pfam" id="PF00176">
    <property type="entry name" value="SNF2-rel_dom"/>
    <property type="match status" value="1"/>
</dbReference>
<feature type="domain" description="PLD phosphodiesterase" evidence="2">
    <location>
        <begin position="120"/>
        <end position="155"/>
    </location>
</feature>
<evidence type="ECO:0000256" key="1">
    <source>
        <dbReference type="ARBA" id="ARBA00022801"/>
    </source>
</evidence>